<protein>
    <submittedName>
        <fullName evidence="1">Uncharacterized protein</fullName>
    </submittedName>
</protein>
<gene>
    <name evidence="1" type="ORF">PG999_007382</name>
</gene>
<keyword evidence="2" id="KW-1185">Reference proteome</keyword>
<dbReference type="AlphaFoldDB" id="A0AAW0QY67"/>
<evidence type="ECO:0000313" key="2">
    <source>
        <dbReference type="Proteomes" id="UP001392437"/>
    </source>
</evidence>
<dbReference type="Proteomes" id="UP001392437">
    <property type="component" value="Unassembled WGS sequence"/>
</dbReference>
<sequence>MDPDYPHEDFQHVNPSVWDYFPENDNFTHPNYTMANNCPEPDPGFAIEEGATIEQVVTASTDTSLAVHSAMGWGSIEPVEYSQHQLATELDNFPGAPLLDLDSLGPADLGLGPVSDSLNHVSSLA</sequence>
<name>A0AAW0QY67_9PEZI</name>
<evidence type="ECO:0000313" key="1">
    <source>
        <dbReference type="EMBL" id="KAK8115313.1"/>
    </source>
</evidence>
<reference evidence="1 2" key="1">
    <citation type="submission" date="2023-01" db="EMBL/GenBank/DDBJ databases">
        <title>Analysis of 21 Apiospora genomes using comparative genomics revels a genus with tremendous synthesis potential of carbohydrate active enzymes and secondary metabolites.</title>
        <authorList>
            <person name="Sorensen T."/>
        </authorList>
    </citation>
    <scope>NUCLEOTIDE SEQUENCE [LARGE SCALE GENOMIC DNA]</scope>
    <source>
        <strain evidence="1 2">CBS 117206</strain>
    </source>
</reference>
<organism evidence="1 2">
    <name type="scientific">Apiospora kogelbergensis</name>
    <dbReference type="NCBI Taxonomy" id="1337665"/>
    <lineage>
        <taxon>Eukaryota</taxon>
        <taxon>Fungi</taxon>
        <taxon>Dikarya</taxon>
        <taxon>Ascomycota</taxon>
        <taxon>Pezizomycotina</taxon>
        <taxon>Sordariomycetes</taxon>
        <taxon>Xylariomycetidae</taxon>
        <taxon>Amphisphaeriales</taxon>
        <taxon>Apiosporaceae</taxon>
        <taxon>Apiospora</taxon>
    </lineage>
</organism>
<comment type="caution">
    <text evidence="1">The sequence shown here is derived from an EMBL/GenBank/DDBJ whole genome shotgun (WGS) entry which is preliminary data.</text>
</comment>
<proteinExistence type="predicted"/>
<dbReference type="EMBL" id="JAQQWP010000006">
    <property type="protein sequence ID" value="KAK8115313.1"/>
    <property type="molecule type" value="Genomic_DNA"/>
</dbReference>
<accession>A0AAW0QY67</accession>